<dbReference type="Proteomes" id="UP000008311">
    <property type="component" value="Unassembled WGS sequence"/>
</dbReference>
<feature type="compositionally biased region" description="Polar residues" evidence="1">
    <location>
        <begin position="23"/>
        <end position="39"/>
    </location>
</feature>
<accession>B9REP1</accession>
<organism evidence="2 3">
    <name type="scientific">Ricinus communis</name>
    <name type="common">Castor bean</name>
    <dbReference type="NCBI Taxonomy" id="3988"/>
    <lineage>
        <taxon>Eukaryota</taxon>
        <taxon>Viridiplantae</taxon>
        <taxon>Streptophyta</taxon>
        <taxon>Embryophyta</taxon>
        <taxon>Tracheophyta</taxon>
        <taxon>Spermatophyta</taxon>
        <taxon>Magnoliopsida</taxon>
        <taxon>eudicotyledons</taxon>
        <taxon>Gunneridae</taxon>
        <taxon>Pentapetalae</taxon>
        <taxon>rosids</taxon>
        <taxon>fabids</taxon>
        <taxon>Malpighiales</taxon>
        <taxon>Euphorbiaceae</taxon>
        <taxon>Acalyphoideae</taxon>
        <taxon>Acalypheae</taxon>
        <taxon>Ricinus</taxon>
    </lineage>
</organism>
<dbReference type="InParanoid" id="B9REP1"/>
<evidence type="ECO:0000313" key="2">
    <source>
        <dbReference type="EMBL" id="EEF50244.1"/>
    </source>
</evidence>
<proteinExistence type="predicted"/>
<protein>
    <submittedName>
        <fullName evidence="2">Uncharacterized protein</fullName>
    </submittedName>
</protein>
<keyword evidence="3" id="KW-1185">Reference proteome</keyword>
<evidence type="ECO:0000313" key="3">
    <source>
        <dbReference type="Proteomes" id="UP000008311"/>
    </source>
</evidence>
<name>B9REP1_RICCO</name>
<dbReference type="AlphaFoldDB" id="B9REP1"/>
<reference evidence="3" key="1">
    <citation type="journal article" date="2010" name="Nat. Biotechnol.">
        <title>Draft genome sequence of the oilseed species Ricinus communis.</title>
        <authorList>
            <person name="Chan A.P."/>
            <person name="Crabtree J."/>
            <person name="Zhao Q."/>
            <person name="Lorenzi H."/>
            <person name="Orvis J."/>
            <person name="Puiu D."/>
            <person name="Melake-Berhan A."/>
            <person name="Jones K.M."/>
            <person name="Redman J."/>
            <person name="Chen G."/>
            <person name="Cahoon E.B."/>
            <person name="Gedil M."/>
            <person name="Stanke M."/>
            <person name="Haas B.J."/>
            <person name="Wortman J.R."/>
            <person name="Fraser-Liggett C.M."/>
            <person name="Ravel J."/>
            <person name="Rabinowicz P.D."/>
        </authorList>
    </citation>
    <scope>NUCLEOTIDE SEQUENCE [LARGE SCALE GENOMIC DNA]</scope>
    <source>
        <strain evidence="3">cv. Hale</strain>
    </source>
</reference>
<dbReference type="EMBL" id="EQ973776">
    <property type="protein sequence ID" value="EEF50244.1"/>
    <property type="molecule type" value="Genomic_DNA"/>
</dbReference>
<feature type="compositionally biased region" description="Polar residues" evidence="1">
    <location>
        <begin position="70"/>
        <end position="83"/>
    </location>
</feature>
<evidence type="ECO:0000256" key="1">
    <source>
        <dbReference type="SAM" id="MobiDB-lite"/>
    </source>
</evidence>
<gene>
    <name evidence="2" type="ORF">RCOM_1777990</name>
</gene>
<feature type="region of interest" description="Disordered" evidence="1">
    <location>
        <begin position="1"/>
        <end position="91"/>
    </location>
</feature>
<sequence>MGSGEHTAVICLSRVSPHGSGSGMSRRNGPNLQSFNQSPMYLMRTRGASTRNGCFSKPGSATKASPPAKATQSTDRPQGNVSPYNKKPHPMVRCSAIDDEHIADARRHSRCMNQSTG</sequence>